<accession>A0A4S5C6W0</accession>
<dbReference type="SMART" id="SM00287">
    <property type="entry name" value="SH3b"/>
    <property type="match status" value="1"/>
</dbReference>
<feature type="chain" id="PRO_5020559980" evidence="1">
    <location>
        <begin position="22"/>
        <end position="132"/>
    </location>
</feature>
<feature type="signal peptide" evidence="1">
    <location>
        <begin position="1"/>
        <end position="21"/>
    </location>
</feature>
<evidence type="ECO:0000259" key="2">
    <source>
        <dbReference type="PROSITE" id="PS51781"/>
    </source>
</evidence>
<reference evidence="3 4" key="1">
    <citation type="submission" date="2019-04" db="EMBL/GenBank/DDBJ databases">
        <title>Comparative genomics of Aeromonas veronii strains pathogenic to fish.</title>
        <authorList>
            <person name="Cascarano M.C."/>
            <person name="Smyrli M."/>
            <person name="Katharios P."/>
        </authorList>
    </citation>
    <scope>NUCLEOTIDE SEQUENCE [LARGE SCALE GENOMIC DNA]</scope>
    <source>
        <strain evidence="3 4">XU1</strain>
    </source>
</reference>
<dbReference type="AlphaFoldDB" id="A0A4S5C6W0"/>
<protein>
    <submittedName>
        <fullName evidence="3">SH3 domain-containing protein</fullName>
    </submittedName>
</protein>
<comment type="caution">
    <text evidence="3">The sequence shown here is derived from an EMBL/GenBank/DDBJ whole genome shotgun (WGS) entry which is preliminary data.</text>
</comment>
<gene>
    <name evidence="3" type="ORF">E8Q35_22110</name>
</gene>
<evidence type="ECO:0000313" key="3">
    <source>
        <dbReference type="EMBL" id="THJ38276.1"/>
    </source>
</evidence>
<feature type="domain" description="SH3b" evidence="2">
    <location>
        <begin position="65"/>
        <end position="130"/>
    </location>
</feature>
<evidence type="ECO:0000313" key="4">
    <source>
        <dbReference type="Proteomes" id="UP000309618"/>
    </source>
</evidence>
<dbReference type="Proteomes" id="UP000309618">
    <property type="component" value="Unassembled WGS sequence"/>
</dbReference>
<dbReference type="EMBL" id="SSUX01000029">
    <property type="protein sequence ID" value="THJ38276.1"/>
    <property type="molecule type" value="Genomic_DNA"/>
</dbReference>
<proteinExistence type="predicted"/>
<dbReference type="Pfam" id="PF08239">
    <property type="entry name" value="SH3_3"/>
    <property type="match status" value="1"/>
</dbReference>
<sequence length="132" mass="14823">MKKKMIVLFSSILLLIPPVYAKNCKKGQPCGNSCISWSKTCHKNTYTYSSPIENKKTSKKPAPASTNVLVRYVIPKKLNVRTSPSIKANINTSLSKGDFVLLYRQENQWAYISKSGVYGWVSKKYLSSSPLN</sequence>
<dbReference type="PROSITE" id="PS51781">
    <property type="entry name" value="SH3B"/>
    <property type="match status" value="1"/>
</dbReference>
<organism evidence="3 4">
    <name type="scientific">Aeromonas veronii</name>
    <dbReference type="NCBI Taxonomy" id="654"/>
    <lineage>
        <taxon>Bacteria</taxon>
        <taxon>Pseudomonadati</taxon>
        <taxon>Pseudomonadota</taxon>
        <taxon>Gammaproteobacteria</taxon>
        <taxon>Aeromonadales</taxon>
        <taxon>Aeromonadaceae</taxon>
        <taxon>Aeromonas</taxon>
    </lineage>
</organism>
<keyword evidence="1" id="KW-0732">Signal</keyword>
<dbReference type="InterPro" id="IPR003646">
    <property type="entry name" value="SH3-like_bac-type"/>
</dbReference>
<dbReference type="RefSeq" id="WP_081990698.1">
    <property type="nucleotide sequence ID" value="NZ_NKVZ01000011.1"/>
</dbReference>
<name>A0A4S5C6W0_AERVE</name>
<evidence type="ECO:0000256" key="1">
    <source>
        <dbReference type="SAM" id="SignalP"/>
    </source>
</evidence>
<dbReference type="Gene3D" id="2.30.30.40">
    <property type="entry name" value="SH3 Domains"/>
    <property type="match status" value="1"/>
</dbReference>